<gene>
    <name evidence="2" type="ORF">Q7C36_018013</name>
</gene>
<dbReference type="EMBL" id="JAVHJS010000019">
    <property type="protein sequence ID" value="KAK2827087.1"/>
    <property type="molecule type" value="Genomic_DNA"/>
</dbReference>
<dbReference type="AlphaFoldDB" id="A0AA88M069"/>
<dbReference type="Proteomes" id="UP001187315">
    <property type="component" value="Unassembled WGS sequence"/>
</dbReference>
<organism evidence="2 3">
    <name type="scientific">Tachysurus vachellii</name>
    <name type="common">Darkbarbel catfish</name>
    <name type="synonym">Pelteobagrus vachellii</name>
    <dbReference type="NCBI Taxonomy" id="175792"/>
    <lineage>
        <taxon>Eukaryota</taxon>
        <taxon>Metazoa</taxon>
        <taxon>Chordata</taxon>
        <taxon>Craniata</taxon>
        <taxon>Vertebrata</taxon>
        <taxon>Euteleostomi</taxon>
        <taxon>Actinopterygii</taxon>
        <taxon>Neopterygii</taxon>
        <taxon>Teleostei</taxon>
        <taxon>Ostariophysi</taxon>
        <taxon>Siluriformes</taxon>
        <taxon>Bagridae</taxon>
        <taxon>Tachysurus</taxon>
    </lineage>
</organism>
<feature type="region of interest" description="Disordered" evidence="1">
    <location>
        <begin position="1"/>
        <end position="53"/>
    </location>
</feature>
<protein>
    <submittedName>
        <fullName evidence="2">Uncharacterized protein</fullName>
    </submittedName>
</protein>
<evidence type="ECO:0000313" key="3">
    <source>
        <dbReference type="Proteomes" id="UP001187315"/>
    </source>
</evidence>
<keyword evidence="3" id="KW-1185">Reference proteome</keyword>
<accession>A0AA88M069</accession>
<sequence>MPHGLTAAFTADTPSSCHGRQTQHDGNHKLRQNKTEEDANPRKESFTNKGSYRTGEERIIILRAGMNRLKK</sequence>
<feature type="compositionally biased region" description="Basic and acidic residues" evidence="1">
    <location>
        <begin position="22"/>
        <end position="46"/>
    </location>
</feature>
<reference evidence="2" key="1">
    <citation type="submission" date="2023-08" db="EMBL/GenBank/DDBJ databases">
        <title>Pelteobagrus vachellii genome.</title>
        <authorList>
            <person name="Liu H."/>
        </authorList>
    </citation>
    <scope>NUCLEOTIDE SEQUENCE</scope>
    <source>
        <strain evidence="2">PRFRI_2022a</strain>
        <tissue evidence="2">Muscle</tissue>
    </source>
</reference>
<evidence type="ECO:0000256" key="1">
    <source>
        <dbReference type="SAM" id="MobiDB-lite"/>
    </source>
</evidence>
<name>A0AA88M069_TACVA</name>
<proteinExistence type="predicted"/>
<evidence type="ECO:0000313" key="2">
    <source>
        <dbReference type="EMBL" id="KAK2827087.1"/>
    </source>
</evidence>
<comment type="caution">
    <text evidence="2">The sequence shown here is derived from an EMBL/GenBank/DDBJ whole genome shotgun (WGS) entry which is preliminary data.</text>
</comment>